<dbReference type="AlphaFoldDB" id="X1CCB2"/>
<protein>
    <submittedName>
        <fullName evidence="1">Uncharacterized protein</fullName>
    </submittedName>
</protein>
<organism evidence="1">
    <name type="scientific">marine sediment metagenome</name>
    <dbReference type="NCBI Taxonomy" id="412755"/>
    <lineage>
        <taxon>unclassified sequences</taxon>
        <taxon>metagenomes</taxon>
        <taxon>ecological metagenomes</taxon>
    </lineage>
</organism>
<gene>
    <name evidence="1" type="ORF">S01H4_60702</name>
</gene>
<sequence>MKEAGLWKGGKPVPIPSWDEGEFFSWWNKL</sequence>
<name>X1CCB2_9ZZZZ</name>
<proteinExistence type="predicted"/>
<accession>X1CCB2</accession>
<dbReference type="EMBL" id="BART01035853">
    <property type="protein sequence ID" value="GAH05881.1"/>
    <property type="molecule type" value="Genomic_DNA"/>
</dbReference>
<comment type="caution">
    <text evidence="1">The sequence shown here is derived from an EMBL/GenBank/DDBJ whole genome shotgun (WGS) entry which is preliminary data.</text>
</comment>
<reference evidence="1" key="1">
    <citation type="journal article" date="2014" name="Front. Microbiol.">
        <title>High frequency of phylogenetically diverse reductive dehalogenase-homologous genes in deep subseafloor sedimentary metagenomes.</title>
        <authorList>
            <person name="Kawai M."/>
            <person name="Futagami T."/>
            <person name="Toyoda A."/>
            <person name="Takaki Y."/>
            <person name="Nishi S."/>
            <person name="Hori S."/>
            <person name="Arai W."/>
            <person name="Tsubouchi T."/>
            <person name="Morono Y."/>
            <person name="Uchiyama I."/>
            <person name="Ito T."/>
            <person name="Fujiyama A."/>
            <person name="Inagaki F."/>
            <person name="Takami H."/>
        </authorList>
    </citation>
    <scope>NUCLEOTIDE SEQUENCE</scope>
    <source>
        <strain evidence="1">Expedition CK06-06</strain>
    </source>
</reference>
<evidence type="ECO:0000313" key="1">
    <source>
        <dbReference type="EMBL" id="GAH05881.1"/>
    </source>
</evidence>
<feature type="non-terminal residue" evidence="1">
    <location>
        <position position="30"/>
    </location>
</feature>